<proteinExistence type="predicted"/>
<evidence type="ECO:0000313" key="1">
    <source>
        <dbReference type="EMBL" id="BAM15153.1"/>
    </source>
</evidence>
<dbReference type="EMBL" id="AB716300">
    <property type="protein sequence ID" value="BAM15153.1"/>
    <property type="molecule type" value="Genomic_DNA"/>
</dbReference>
<dbReference type="AlphaFoldDB" id="I2FJG8"/>
<name>I2FJG8_9ZZZZ</name>
<accession>I2FJG8</accession>
<organism evidence="1">
    <name type="scientific">uncultured microorganism</name>
    <dbReference type="NCBI Taxonomy" id="358574"/>
    <lineage>
        <taxon>unclassified sequences</taxon>
        <taxon>environmental samples</taxon>
    </lineage>
</organism>
<protein>
    <submittedName>
        <fullName evidence="1">Uncharacterized protein</fullName>
    </submittedName>
</protein>
<reference evidence="1" key="1">
    <citation type="submission" date="2012-05" db="EMBL/GenBank/DDBJ databases">
        <title>Distribution of dehalogenation activities and characterization of organohalide-responsive genes in marine subsurface sediments of the Nankai Trough plate-subduction zone.</title>
        <authorList>
            <person name="Futagami T."/>
            <person name="Morono Y."/>
            <person name="Terada T."/>
            <person name="Kaksonen A.H."/>
            <person name="Inagaki F."/>
        </authorList>
    </citation>
    <scope>NUCLEOTIDE SEQUENCE</scope>
</reference>
<sequence length="61" mass="6983">MVKSKKKITFGDVQSAAVNNSESEFIFNEIKTEINNIDSDLIGAFDEIQKLHEVWQNELII</sequence>